<gene>
    <name evidence="5" type="primary">YUC10</name>
    <name evidence="5" type="ORF">QJS10_CPB13g00726</name>
</gene>
<dbReference type="AlphaFoldDB" id="A0AAV9DGN0"/>
<dbReference type="EC" id="1.14.13.168" evidence="3"/>
<comment type="catalytic activity">
    <reaction evidence="4">
        <text>indole-3-pyruvate + NADPH + O2 + H(+) = (indol-3-yl)acetate + CO2 + NADP(+) + H2O</text>
        <dbReference type="Rhea" id="RHEA:34331"/>
        <dbReference type="ChEBI" id="CHEBI:15377"/>
        <dbReference type="ChEBI" id="CHEBI:15378"/>
        <dbReference type="ChEBI" id="CHEBI:15379"/>
        <dbReference type="ChEBI" id="CHEBI:16526"/>
        <dbReference type="ChEBI" id="CHEBI:17640"/>
        <dbReference type="ChEBI" id="CHEBI:30854"/>
        <dbReference type="ChEBI" id="CHEBI:57783"/>
        <dbReference type="ChEBI" id="CHEBI:58349"/>
        <dbReference type="EC" id="1.14.13.168"/>
    </reaction>
</comment>
<organism evidence="5 6">
    <name type="scientific">Acorus calamus</name>
    <name type="common">Sweet flag</name>
    <dbReference type="NCBI Taxonomy" id="4465"/>
    <lineage>
        <taxon>Eukaryota</taxon>
        <taxon>Viridiplantae</taxon>
        <taxon>Streptophyta</taxon>
        <taxon>Embryophyta</taxon>
        <taxon>Tracheophyta</taxon>
        <taxon>Spermatophyta</taxon>
        <taxon>Magnoliopsida</taxon>
        <taxon>Liliopsida</taxon>
        <taxon>Acoraceae</taxon>
        <taxon>Acorus</taxon>
    </lineage>
</organism>
<dbReference type="PRINTS" id="PR00368">
    <property type="entry name" value="FADPNR"/>
</dbReference>
<dbReference type="SUPFAM" id="SSF51905">
    <property type="entry name" value="FAD/NAD(P)-binding domain"/>
    <property type="match status" value="2"/>
</dbReference>
<name>A0AAV9DGN0_ACOCL</name>
<dbReference type="GO" id="GO:0050660">
    <property type="term" value="F:flavin adenine dinucleotide binding"/>
    <property type="evidence" value="ECO:0007669"/>
    <property type="project" value="InterPro"/>
</dbReference>
<evidence type="ECO:0000256" key="1">
    <source>
        <dbReference type="ARBA" id="ARBA00009183"/>
    </source>
</evidence>
<accession>A0AAV9DGN0</accession>
<reference evidence="5" key="1">
    <citation type="journal article" date="2023" name="Nat. Commun.">
        <title>Diploid and tetraploid genomes of Acorus and the evolution of monocots.</title>
        <authorList>
            <person name="Ma L."/>
            <person name="Liu K.W."/>
            <person name="Li Z."/>
            <person name="Hsiao Y.Y."/>
            <person name="Qi Y."/>
            <person name="Fu T."/>
            <person name="Tang G.D."/>
            <person name="Zhang D."/>
            <person name="Sun W.H."/>
            <person name="Liu D.K."/>
            <person name="Li Y."/>
            <person name="Chen G.Z."/>
            <person name="Liu X.D."/>
            <person name="Liao X.Y."/>
            <person name="Jiang Y.T."/>
            <person name="Yu X."/>
            <person name="Hao Y."/>
            <person name="Huang J."/>
            <person name="Zhao X.W."/>
            <person name="Ke S."/>
            <person name="Chen Y.Y."/>
            <person name="Wu W.L."/>
            <person name="Hsu J.L."/>
            <person name="Lin Y.F."/>
            <person name="Huang M.D."/>
            <person name="Li C.Y."/>
            <person name="Huang L."/>
            <person name="Wang Z.W."/>
            <person name="Zhao X."/>
            <person name="Zhong W.Y."/>
            <person name="Peng D.H."/>
            <person name="Ahmad S."/>
            <person name="Lan S."/>
            <person name="Zhang J.S."/>
            <person name="Tsai W.C."/>
            <person name="Van de Peer Y."/>
            <person name="Liu Z.J."/>
        </authorList>
    </citation>
    <scope>NUCLEOTIDE SEQUENCE</scope>
    <source>
        <strain evidence="5">CP</strain>
    </source>
</reference>
<comment type="similarity">
    <text evidence="1">Belongs to the FMO family.</text>
</comment>
<evidence type="ECO:0000313" key="6">
    <source>
        <dbReference type="Proteomes" id="UP001180020"/>
    </source>
</evidence>
<keyword evidence="2" id="KW-0560">Oxidoreductase</keyword>
<dbReference type="PRINTS" id="PR00411">
    <property type="entry name" value="PNDRDTASEI"/>
</dbReference>
<dbReference type="PROSITE" id="PS51257">
    <property type="entry name" value="PROKAR_LIPOPROTEIN"/>
    <property type="match status" value="1"/>
</dbReference>
<evidence type="ECO:0000313" key="5">
    <source>
        <dbReference type="EMBL" id="KAK1300522.1"/>
    </source>
</evidence>
<dbReference type="EMBL" id="JAUJYO010000013">
    <property type="protein sequence ID" value="KAK1300522.1"/>
    <property type="molecule type" value="Genomic_DNA"/>
</dbReference>
<dbReference type="PIRSF" id="PIRSF000332">
    <property type="entry name" value="FMO"/>
    <property type="match status" value="1"/>
</dbReference>
<sequence length="400" mass="44408">MKKEVVIVGGGPSGLATSACLNLLSIPNVILEKEDCYNSLWKKRSYERLKLHLAKEFCNLPHFPHPKSSPTYIPKDAFIKYVDDYVSHFKLNPLCCKHVESASYDEKTKTWRVVSKDTNTGEVDEYIAKFLVVATGENTEGYIPDVPGLETFHGSVLHSSQYKSGSKYKGDAALVVGCGNSGMEIAFDLANFGAETSISVRSAFHVVPKEVIHMGMVLLKYLPLKFVDTVVNLFRGLLYGDLGKYGIYRPKDGPFFLKATTGRSPVIDVGTISKIKSGEIQVRGVYKSTFNITLIQLKSHVLPEIKEIRGSKVVFSDGKSQPFDAIIFSTGYKSTANYWLKDGEHLLNKEGFPKEKFPNQWKGKNGLYFAGLARRGLAGVSMDAQNIANDIKKIFQCCCN</sequence>
<evidence type="ECO:0000256" key="3">
    <source>
        <dbReference type="ARBA" id="ARBA00039148"/>
    </source>
</evidence>
<dbReference type="Proteomes" id="UP001180020">
    <property type="component" value="Unassembled WGS sequence"/>
</dbReference>
<keyword evidence="6" id="KW-1185">Reference proteome</keyword>
<evidence type="ECO:0000256" key="4">
    <source>
        <dbReference type="ARBA" id="ARBA00047707"/>
    </source>
</evidence>
<dbReference type="GO" id="GO:0103075">
    <property type="term" value="F:indole-3-pyruvate monooxygenase activity"/>
    <property type="evidence" value="ECO:0007669"/>
    <property type="project" value="UniProtKB-EC"/>
</dbReference>
<proteinExistence type="inferred from homology"/>
<comment type="caution">
    <text evidence="5">The sequence shown here is derived from an EMBL/GenBank/DDBJ whole genome shotgun (WGS) entry which is preliminary data.</text>
</comment>
<evidence type="ECO:0000256" key="2">
    <source>
        <dbReference type="ARBA" id="ARBA00023002"/>
    </source>
</evidence>
<protein>
    <recommendedName>
        <fullName evidence="3">indole-3-pyruvate monooxygenase</fullName>
        <ecNumber evidence="3">1.14.13.168</ecNumber>
    </recommendedName>
</protein>
<dbReference type="GO" id="GO:0050661">
    <property type="term" value="F:NADP binding"/>
    <property type="evidence" value="ECO:0007669"/>
    <property type="project" value="InterPro"/>
</dbReference>
<dbReference type="InterPro" id="IPR000960">
    <property type="entry name" value="Flavin_mOase"/>
</dbReference>
<dbReference type="PANTHER" id="PTHR43539">
    <property type="entry name" value="FLAVIN-BINDING MONOOXYGENASE-LIKE PROTEIN (AFU_ORTHOLOGUE AFUA_4G09220)"/>
    <property type="match status" value="1"/>
</dbReference>
<dbReference type="Pfam" id="PF13738">
    <property type="entry name" value="Pyr_redox_3"/>
    <property type="match status" value="1"/>
</dbReference>
<reference evidence="5" key="2">
    <citation type="submission" date="2023-06" db="EMBL/GenBank/DDBJ databases">
        <authorList>
            <person name="Ma L."/>
            <person name="Liu K.-W."/>
            <person name="Li Z."/>
            <person name="Hsiao Y.-Y."/>
            <person name="Qi Y."/>
            <person name="Fu T."/>
            <person name="Tang G."/>
            <person name="Zhang D."/>
            <person name="Sun W.-H."/>
            <person name="Liu D.-K."/>
            <person name="Li Y."/>
            <person name="Chen G.-Z."/>
            <person name="Liu X.-D."/>
            <person name="Liao X.-Y."/>
            <person name="Jiang Y.-T."/>
            <person name="Yu X."/>
            <person name="Hao Y."/>
            <person name="Huang J."/>
            <person name="Zhao X.-W."/>
            <person name="Ke S."/>
            <person name="Chen Y.-Y."/>
            <person name="Wu W.-L."/>
            <person name="Hsu J.-L."/>
            <person name="Lin Y.-F."/>
            <person name="Huang M.-D."/>
            <person name="Li C.-Y."/>
            <person name="Huang L."/>
            <person name="Wang Z.-W."/>
            <person name="Zhao X."/>
            <person name="Zhong W.-Y."/>
            <person name="Peng D.-H."/>
            <person name="Ahmad S."/>
            <person name="Lan S."/>
            <person name="Zhang J.-S."/>
            <person name="Tsai W.-C."/>
            <person name="Van De Peer Y."/>
            <person name="Liu Z.-J."/>
        </authorList>
    </citation>
    <scope>NUCLEOTIDE SEQUENCE</scope>
    <source>
        <strain evidence="5">CP</strain>
        <tissue evidence="5">Leaves</tissue>
    </source>
</reference>
<dbReference type="InterPro" id="IPR050982">
    <property type="entry name" value="Auxin_biosynth/cation_transpt"/>
</dbReference>
<dbReference type="InterPro" id="IPR036188">
    <property type="entry name" value="FAD/NAD-bd_sf"/>
</dbReference>
<dbReference type="PANTHER" id="PTHR43539:SF9">
    <property type="entry name" value="INDOLE-3-PYRUVATE MONOOXYGENASE YUCCA11-RELATED"/>
    <property type="match status" value="1"/>
</dbReference>
<dbReference type="Gene3D" id="3.50.50.60">
    <property type="entry name" value="FAD/NAD(P)-binding domain"/>
    <property type="match status" value="2"/>
</dbReference>
<keyword evidence="5" id="KW-0503">Monooxygenase</keyword>